<protein>
    <submittedName>
        <fullName evidence="2">Uncharacterized protein</fullName>
    </submittedName>
</protein>
<feature type="compositionally biased region" description="Pro residues" evidence="1">
    <location>
        <begin position="11"/>
        <end position="33"/>
    </location>
</feature>
<feature type="region of interest" description="Disordered" evidence="1">
    <location>
        <begin position="1"/>
        <end position="36"/>
    </location>
</feature>
<dbReference type="EMBL" id="MU001673">
    <property type="protein sequence ID" value="KAF2460712.1"/>
    <property type="molecule type" value="Genomic_DNA"/>
</dbReference>
<feature type="compositionally biased region" description="Low complexity" evidence="1">
    <location>
        <begin position="1"/>
        <end position="10"/>
    </location>
</feature>
<dbReference type="AlphaFoldDB" id="A0A6A6PA74"/>
<feature type="region of interest" description="Disordered" evidence="1">
    <location>
        <begin position="87"/>
        <end position="156"/>
    </location>
</feature>
<proteinExistence type="predicted"/>
<organism evidence="2 3">
    <name type="scientific">Lineolata rhizophorae</name>
    <dbReference type="NCBI Taxonomy" id="578093"/>
    <lineage>
        <taxon>Eukaryota</taxon>
        <taxon>Fungi</taxon>
        <taxon>Dikarya</taxon>
        <taxon>Ascomycota</taxon>
        <taxon>Pezizomycotina</taxon>
        <taxon>Dothideomycetes</taxon>
        <taxon>Dothideomycetes incertae sedis</taxon>
        <taxon>Lineolatales</taxon>
        <taxon>Lineolataceae</taxon>
        <taxon>Lineolata</taxon>
    </lineage>
</organism>
<evidence type="ECO:0000256" key="1">
    <source>
        <dbReference type="SAM" id="MobiDB-lite"/>
    </source>
</evidence>
<reference evidence="2" key="1">
    <citation type="journal article" date="2020" name="Stud. Mycol.">
        <title>101 Dothideomycetes genomes: a test case for predicting lifestyles and emergence of pathogens.</title>
        <authorList>
            <person name="Haridas S."/>
            <person name="Albert R."/>
            <person name="Binder M."/>
            <person name="Bloem J."/>
            <person name="Labutti K."/>
            <person name="Salamov A."/>
            <person name="Andreopoulos B."/>
            <person name="Baker S."/>
            <person name="Barry K."/>
            <person name="Bills G."/>
            <person name="Bluhm B."/>
            <person name="Cannon C."/>
            <person name="Castanera R."/>
            <person name="Culley D."/>
            <person name="Daum C."/>
            <person name="Ezra D."/>
            <person name="Gonzalez J."/>
            <person name="Henrissat B."/>
            <person name="Kuo A."/>
            <person name="Liang C."/>
            <person name="Lipzen A."/>
            <person name="Lutzoni F."/>
            <person name="Magnuson J."/>
            <person name="Mondo S."/>
            <person name="Nolan M."/>
            <person name="Ohm R."/>
            <person name="Pangilinan J."/>
            <person name="Park H.-J."/>
            <person name="Ramirez L."/>
            <person name="Alfaro M."/>
            <person name="Sun H."/>
            <person name="Tritt A."/>
            <person name="Yoshinaga Y."/>
            <person name="Zwiers L.-H."/>
            <person name="Turgeon B."/>
            <person name="Goodwin S."/>
            <person name="Spatafora J."/>
            <person name="Crous P."/>
            <person name="Grigoriev I."/>
        </authorList>
    </citation>
    <scope>NUCLEOTIDE SEQUENCE</scope>
    <source>
        <strain evidence="2">ATCC 16933</strain>
    </source>
</reference>
<accession>A0A6A6PA74</accession>
<evidence type="ECO:0000313" key="3">
    <source>
        <dbReference type="Proteomes" id="UP000799766"/>
    </source>
</evidence>
<feature type="compositionally biased region" description="Pro residues" evidence="1">
    <location>
        <begin position="89"/>
        <end position="98"/>
    </location>
</feature>
<keyword evidence="3" id="KW-1185">Reference proteome</keyword>
<dbReference type="Proteomes" id="UP000799766">
    <property type="component" value="Unassembled WGS sequence"/>
</dbReference>
<gene>
    <name evidence="2" type="ORF">BDY21DRAFT_336191</name>
</gene>
<evidence type="ECO:0000313" key="2">
    <source>
        <dbReference type="EMBL" id="KAF2460712.1"/>
    </source>
</evidence>
<sequence>MNEPDVVPAPYSVPSPPPTPPPRTPNPCSPRPWEPASRSIGGCVVGGAFAAEERATIRLRAPIYCAGLSVPKQPFLRVPEATRALQFPPCAPGTPPLSPFHGPIGSPASPHTPVLVGVASPTNFGDPDRGQRAACRAGKGKLRYPRRTGRGRDTVQ</sequence>
<feature type="compositionally biased region" description="Basic residues" evidence="1">
    <location>
        <begin position="138"/>
        <end position="149"/>
    </location>
</feature>
<name>A0A6A6PA74_9PEZI</name>